<dbReference type="EMBL" id="DXAK01000012">
    <property type="protein sequence ID" value="HJA06101.1"/>
    <property type="molecule type" value="Genomic_DNA"/>
</dbReference>
<protein>
    <submittedName>
        <fullName evidence="5">AraC family transcriptional regulator</fullName>
    </submittedName>
</protein>
<evidence type="ECO:0000256" key="2">
    <source>
        <dbReference type="ARBA" id="ARBA00023125"/>
    </source>
</evidence>
<dbReference type="CDD" id="cd02208">
    <property type="entry name" value="cupin_RmlC-like"/>
    <property type="match status" value="1"/>
</dbReference>
<sequence>MSHSQHSVKTNDIPKMNAHLLSISLSKDDQDWQSVFHTHHFTEIFFVLEGKGNFLFREGTRSIRTGDLIIIPPYIEHTEQSIPETALKYYVLGIDGVTFQTKYDATTAQIYCNFDNHSLLANLFDQIYYEIKGDQYGSDQICQHLLEVLLLRIIRTKQLIPISTNSVKMSKECAQIKEFLDTNYASHITLDTLTDLTHMNKYYMAHSFTKFTGLPPIQYLNQKRIEAACHLLTHTDYSISDIAALTGFSSQSYFTQTFRKFHHMTPNQYRQTHTKN</sequence>
<dbReference type="InterPro" id="IPR037923">
    <property type="entry name" value="HTH-like"/>
</dbReference>
<evidence type="ECO:0000313" key="6">
    <source>
        <dbReference type="Proteomes" id="UP000824223"/>
    </source>
</evidence>
<dbReference type="AlphaFoldDB" id="A0A9D2H9F4"/>
<dbReference type="InterPro" id="IPR018060">
    <property type="entry name" value="HTH_AraC"/>
</dbReference>
<dbReference type="SMART" id="SM00342">
    <property type="entry name" value="HTH_ARAC"/>
    <property type="match status" value="1"/>
</dbReference>
<dbReference type="GO" id="GO:0003700">
    <property type="term" value="F:DNA-binding transcription factor activity"/>
    <property type="evidence" value="ECO:0007669"/>
    <property type="project" value="InterPro"/>
</dbReference>
<evidence type="ECO:0000256" key="3">
    <source>
        <dbReference type="ARBA" id="ARBA00023163"/>
    </source>
</evidence>
<name>A0A9D2H9F4_9FIRM</name>
<reference evidence="5" key="2">
    <citation type="submission" date="2021-04" db="EMBL/GenBank/DDBJ databases">
        <authorList>
            <person name="Gilroy R."/>
        </authorList>
    </citation>
    <scope>NUCLEOTIDE SEQUENCE</scope>
    <source>
        <strain evidence="5">ChiSjej2B20-11307</strain>
    </source>
</reference>
<proteinExistence type="predicted"/>
<dbReference type="PANTHER" id="PTHR43280:SF28">
    <property type="entry name" value="HTH-TYPE TRANSCRIPTIONAL ACTIVATOR RHAS"/>
    <property type="match status" value="1"/>
</dbReference>
<dbReference type="PROSITE" id="PS01124">
    <property type="entry name" value="HTH_ARAC_FAMILY_2"/>
    <property type="match status" value="1"/>
</dbReference>
<dbReference type="SUPFAM" id="SSF46689">
    <property type="entry name" value="Homeodomain-like"/>
    <property type="match status" value="2"/>
</dbReference>
<dbReference type="Gene3D" id="1.10.10.60">
    <property type="entry name" value="Homeodomain-like"/>
    <property type="match status" value="2"/>
</dbReference>
<dbReference type="InterPro" id="IPR009057">
    <property type="entry name" value="Homeodomain-like_sf"/>
</dbReference>
<dbReference type="PANTHER" id="PTHR43280">
    <property type="entry name" value="ARAC-FAMILY TRANSCRIPTIONAL REGULATOR"/>
    <property type="match status" value="1"/>
</dbReference>
<dbReference type="Gene3D" id="2.60.120.10">
    <property type="entry name" value="Jelly Rolls"/>
    <property type="match status" value="1"/>
</dbReference>
<dbReference type="Pfam" id="PF02311">
    <property type="entry name" value="AraC_binding"/>
    <property type="match status" value="1"/>
</dbReference>
<keyword evidence="3" id="KW-0804">Transcription</keyword>
<dbReference type="PRINTS" id="PR00032">
    <property type="entry name" value="HTHARAC"/>
</dbReference>
<comment type="caution">
    <text evidence="5">The sequence shown here is derived from an EMBL/GenBank/DDBJ whole genome shotgun (WGS) entry which is preliminary data.</text>
</comment>
<organism evidence="5 6">
    <name type="scientific">Candidatus Mediterraneibacter pullicola</name>
    <dbReference type="NCBI Taxonomy" id="2838682"/>
    <lineage>
        <taxon>Bacteria</taxon>
        <taxon>Bacillati</taxon>
        <taxon>Bacillota</taxon>
        <taxon>Clostridia</taxon>
        <taxon>Lachnospirales</taxon>
        <taxon>Lachnospiraceae</taxon>
        <taxon>Mediterraneibacter</taxon>
    </lineage>
</organism>
<evidence type="ECO:0000256" key="1">
    <source>
        <dbReference type="ARBA" id="ARBA00023015"/>
    </source>
</evidence>
<evidence type="ECO:0000259" key="4">
    <source>
        <dbReference type="PROSITE" id="PS01124"/>
    </source>
</evidence>
<keyword evidence="2" id="KW-0238">DNA-binding</keyword>
<gene>
    <name evidence="5" type="ORF">H9798_02985</name>
</gene>
<accession>A0A9D2H9F4</accession>
<dbReference type="InterPro" id="IPR003313">
    <property type="entry name" value="AraC-bd"/>
</dbReference>
<reference evidence="5" key="1">
    <citation type="journal article" date="2021" name="PeerJ">
        <title>Extensive microbial diversity within the chicken gut microbiome revealed by metagenomics and culture.</title>
        <authorList>
            <person name="Gilroy R."/>
            <person name="Ravi A."/>
            <person name="Getino M."/>
            <person name="Pursley I."/>
            <person name="Horton D.L."/>
            <person name="Alikhan N.F."/>
            <person name="Baker D."/>
            <person name="Gharbi K."/>
            <person name="Hall N."/>
            <person name="Watson M."/>
            <person name="Adriaenssens E.M."/>
            <person name="Foster-Nyarko E."/>
            <person name="Jarju S."/>
            <person name="Secka A."/>
            <person name="Antonio M."/>
            <person name="Oren A."/>
            <person name="Chaudhuri R.R."/>
            <person name="La Ragione R."/>
            <person name="Hildebrand F."/>
            <person name="Pallen M.J."/>
        </authorList>
    </citation>
    <scope>NUCLEOTIDE SEQUENCE</scope>
    <source>
        <strain evidence="5">ChiSjej2B20-11307</strain>
    </source>
</reference>
<feature type="domain" description="HTH araC/xylS-type" evidence="4">
    <location>
        <begin position="174"/>
        <end position="272"/>
    </location>
</feature>
<dbReference type="InterPro" id="IPR020449">
    <property type="entry name" value="Tscrpt_reg_AraC-type_HTH"/>
</dbReference>
<keyword evidence="1" id="KW-0805">Transcription regulation</keyword>
<dbReference type="InterPro" id="IPR014710">
    <property type="entry name" value="RmlC-like_jellyroll"/>
</dbReference>
<evidence type="ECO:0000313" key="5">
    <source>
        <dbReference type="EMBL" id="HJA06101.1"/>
    </source>
</evidence>
<dbReference type="Proteomes" id="UP000824223">
    <property type="component" value="Unassembled WGS sequence"/>
</dbReference>
<dbReference type="Pfam" id="PF12833">
    <property type="entry name" value="HTH_18"/>
    <property type="match status" value="1"/>
</dbReference>
<dbReference type="SUPFAM" id="SSF51215">
    <property type="entry name" value="Regulatory protein AraC"/>
    <property type="match status" value="1"/>
</dbReference>
<dbReference type="GO" id="GO:0043565">
    <property type="term" value="F:sequence-specific DNA binding"/>
    <property type="evidence" value="ECO:0007669"/>
    <property type="project" value="InterPro"/>
</dbReference>